<dbReference type="OrthoDB" id="6435481at2759"/>
<sequence length="182" mass="20525">MPCGQIVNSPDELLSKVYPNNQQNFKDPDWLSHRAILASRNDVDEKLNVTIQKQLSGQEYPYKSIDCIINDDEAVQYPTFLNSIQNPDLQAHNLILKASPISVIARSQRRWASFHILWKIWDITVGHAAADIEGGEDGIDTRSLLSPWVLSDFSPPSPFLLFQVCRLATSQTCAAGIRIHRK</sequence>
<organism evidence="1 2">
    <name type="scientific">Trichonephila clavata</name>
    <name type="common">Joro spider</name>
    <name type="synonym">Nephila clavata</name>
    <dbReference type="NCBI Taxonomy" id="2740835"/>
    <lineage>
        <taxon>Eukaryota</taxon>
        <taxon>Metazoa</taxon>
        <taxon>Ecdysozoa</taxon>
        <taxon>Arthropoda</taxon>
        <taxon>Chelicerata</taxon>
        <taxon>Arachnida</taxon>
        <taxon>Araneae</taxon>
        <taxon>Araneomorphae</taxon>
        <taxon>Entelegynae</taxon>
        <taxon>Araneoidea</taxon>
        <taxon>Nephilidae</taxon>
        <taxon>Trichonephila</taxon>
    </lineage>
</organism>
<dbReference type="Proteomes" id="UP000887116">
    <property type="component" value="Unassembled WGS sequence"/>
</dbReference>
<protein>
    <submittedName>
        <fullName evidence="1">Uncharacterized protein</fullName>
    </submittedName>
</protein>
<evidence type="ECO:0000313" key="2">
    <source>
        <dbReference type="Proteomes" id="UP000887116"/>
    </source>
</evidence>
<reference evidence="1" key="1">
    <citation type="submission" date="2020-07" db="EMBL/GenBank/DDBJ databases">
        <title>Multicomponent nature underlies the extraordinary mechanical properties of spider dragline silk.</title>
        <authorList>
            <person name="Kono N."/>
            <person name="Nakamura H."/>
            <person name="Mori M."/>
            <person name="Yoshida Y."/>
            <person name="Ohtoshi R."/>
            <person name="Malay A.D."/>
            <person name="Moran D.A.P."/>
            <person name="Tomita M."/>
            <person name="Numata K."/>
            <person name="Arakawa K."/>
        </authorList>
    </citation>
    <scope>NUCLEOTIDE SEQUENCE</scope>
</reference>
<evidence type="ECO:0000313" key="1">
    <source>
        <dbReference type="EMBL" id="GFR22500.1"/>
    </source>
</evidence>
<dbReference type="EMBL" id="BMAO01018296">
    <property type="protein sequence ID" value="GFR22500.1"/>
    <property type="molecule type" value="Genomic_DNA"/>
</dbReference>
<comment type="caution">
    <text evidence="1">The sequence shown here is derived from an EMBL/GenBank/DDBJ whole genome shotgun (WGS) entry which is preliminary data.</text>
</comment>
<dbReference type="AlphaFoldDB" id="A0A8X6J6M3"/>
<accession>A0A8X6J6M3</accession>
<keyword evidence="2" id="KW-1185">Reference proteome</keyword>
<gene>
    <name evidence="1" type="ORF">TNCT_253121</name>
</gene>
<name>A0A8X6J6M3_TRICU</name>
<proteinExistence type="predicted"/>